<name>A0A6N8J0P3_9BURK</name>
<evidence type="ECO:0000256" key="2">
    <source>
        <dbReference type="ARBA" id="ARBA00022692"/>
    </source>
</evidence>
<sequence length="102" mass="11238">MFLLLLQLGMPALAAMTTTYLGALFLSFTLNRRWIFDYSGRLAGPLRRYLVAQAACFALNAGLLHLAIGTFCWPPALVQAVAIVLIAVILFMAQKFWVFAGN</sequence>
<organism evidence="7 8">
    <name type="scientific">Ramlibacter pinisoli</name>
    <dbReference type="NCBI Taxonomy" id="2682844"/>
    <lineage>
        <taxon>Bacteria</taxon>
        <taxon>Pseudomonadati</taxon>
        <taxon>Pseudomonadota</taxon>
        <taxon>Betaproteobacteria</taxon>
        <taxon>Burkholderiales</taxon>
        <taxon>Comamonadaceae</taxon>
        <taxon>Ramlibacter</taxon>
    </lineage>
</organism>
<dbReference type="InterPro" id="IPR007267">
    <property type="entry name" value="GtrA_DPMS_TM"/>
</dbReference>
<comment type="caution">
    <text evidence="7">The sequence shown here is derived from an EMBL/GenBank/DDBJ whole genome shotgun (WGS) entry which is preliminary data.</text>
</comment>
<evidence type="ECO:0000256" key="3">
    <source>
        <dbReference type="ARBA" id="ARBA00022989"/>
    </source>
</evidence>
<dbReference type="Pfam" id="PF04138">
    <property type="entry name" value="GtrA_DPMS_TM"/>
    <property type="match status" value="1"/>
</dbReference>
<protein>
    <recommendedName>
        <fullName evidence="6">GtrA/DPMS transmembrane domain-containing protein</fullName>
    </recommendedName>
</protein>
<evidence type="ECO:0000259" key="6">
    <source>
        <dbReference type="Pfam" id="PF04138"/>
    </source>
</evidence>
<dbReference type="GO" id="GO:0000271">
    <property type="term" value="P:polysaccharide biosynthetic process"/>
    <property type="evidence" value="ECO:0007669"/>
    <property type="project" value="InterPro"/>
</dbReference>
<feature type="domain" description="GtrA/DPMS transmembrane" evidence="6">
    <location>
        <begin position="2"/>
        <end position="99"/>
    </location>
</feature>
<keyword evidence="3 5" id="KW-1133">Transmembrane helix</keyword>
<dbReference type="Proteomes" id="UP000469385">
    <property type="component" value="Unassembled WGS sequence"/>
</dbReference>
<feature type="transmembrane region" description="Helical" evidence="5">
    <location>
        <begin position="6"/>
        <end position="28"/>
    </location>
</feature>
<feature type="transmembrane region" description="Helical" evidence="5">
    <location>
        <begin position="49"/>
        <end position="71"/>
    </location>
</feature>
<evidence type="ECO:0000256" key="5">
    <source>
        <dbReference type="SAM" id="Phobius"/>
    </source>
</evidence>
<accession>A0A6N8J0P3</accession>
<reference evidence="7 8" key="1">
    <citation type="submission" date="2019-12" db="EMBL/GenBank/DDBJ databases">
        <authorList>
            <person name="Huq M.A."/>
        </authorList>
    </citation>
    <scope>NUCLEOTIDE SEQUENCE [LARGE SCALE GENOMIC DNA]</scope>
    <source>
        <strain evidence="7 8">MAH-25</strain>
    </source>
</reference>
<keyword evidence="8" id="KW-1185">Reference proteome</keyword>
<dbReference type="EMBL" id="WSEL01000011">
    <property type="protein sequence ID" value="MVQ32859.1"/>
    <property type="molecule type" value="Genomic_DNA"/>
</dbReference>
<evidence type="ECO:0000313" key="7">
    <source>
        <dbReference type="EMBL" id="MVQ32859.1"/>
    </source>
</evidence>
<dbReference type="AlphaFoldDB" id="A0A6N8J0P3"/>
<evidence type="ECO:0000256" key="1">
    <source>
        <dbReference type="ARBA" id="ARBA00004141"/>
    </source>
</evidence>
<feature type="transmembrane region" description="Helical" evidence="5">
    <location>
        <begin position="77"/>
        <end position="98"/>
    </location>
</feature>
<keyword evidence="4 5" id="KW-0472">Membrane</keyword>
<evidence type="ECO:0000313" key="8">
    <source>
        <dbReference type="Proteomes" id="UP000469385"/>
    </source>
</evidence>
<dbReference type="GO" id="GO:0016020">
    <property type="term" value="C:membrane"/>
    <property type="evidence" value="ECO:0007669"/>
    <property type="project" value="UniProtKB-SubCell"/>
</dbReference>
<keyword evidence="2 5" id="KW-0812">Transmembrane</keyword>
<comment type="subcellular location">
    <subcellularLocation>
        <location evidence="1">Membrane</location>
        <topology evidence="1">Multi-pass membrane protein</topology>
    </subcellularLocation>
</comment>
<gene>
    <name evidence="7" type="ORF">GON04_25625</name>
</gene>
<evidence type="ECO:0000256" key="4">
    <source>
        <dbReference type="ARBA" id="ARBA00023136"/>
    </source>
</evidence>
<proteinExistence type="predicted"/>